<keyword evidence="2" id="KW-1185">Reference proteome</keyword>
<reference evidence="2" key="1">
    <citation type="journal article" date="2015" name="Microbiology">
        <title>Genome of Methanoregula boonei 6A8 reveals adaptations to oligotrophic peatland environments.</title>
        <authorList>
            <person name="Braeuer S."/>
            <person name="Cadillo-Quiroz H."/>
            <person name="Kyrpides N."/>
            <person name="Woyke T."/>
            <person name="Goodwin L."/>
            <person name="Detter C."/>
            <person name="Podell S."/>
            <person name="Yavitt J.B."/>
            <person name="Zinder S.H."/>
        </authorList>
    </citation>
    <scope>NUCLEOTIDE SEQUENCE [LARGE SCALE GENOMIC DNA]</scope>
    <source>
        <strain evidence="2">DSM 21154 / JCM 14090 / 6A8</strain>
    </source>
</reference>
<evidence type="ECO:0000313" key="2">
    <source>
        <dbReference type="Proteomes" id="UP000002408"/>
    </source>
</evidence>
<dbReference type="KEGG" id="mbn:Mboo_0300"/>
<dbReference type="Proteomes" id="UP000002408">
    <property type="component" value="Chromosome"/>
</dbReference>
<gene>
    <name evidence="1" type="ordered locus">Mboo_0300</name>
</gene>
<dbReference type="RefSeq" id="WP_011991310.1">
    <property type="nucleotide sequence ID" value="NC_009712.1"/>
</dbReference>
<dbReference type="GeneID" id="43367542"/>
<dbReference type="HOGENOM" id="CLU_3130806_0_0_2"/>
<sequence length="49" mass="5514">MAFPDGVRKYYAPVSWDTYASIAHALNPARLVRQSIECKVLLITVTGYQ</sequence>
<accession>A7I511</accession>
<organism evidence="1 2">
    <name type="scientific">Methanoregula boonei (strain DSM 21154 / JCM 14090 / 6A8)</name>
    <dbReference type="NCBI Taxonomy" id="456442"/>
    <lineage>
        <taxon>Archaea</taxon>
        <taxon>Methanobacteriati</taxon>
        <taxon>Methanobacteriota</taxon>
        <taxon>Stenosarchaea group</taxon>
        <taxon>Methanomicrobia</taxon>
        <taxon>Methanomicrobiales</taxon>
        <taxon>Methanoregulaceae</taxon>
        <taxon>Methanoregula</taxon>
    </lineage>
</organism>
<dbReference type="AlphaFoldDB" id="A7I511"/>
<dbReference type="STRING" id="456442.Mboo_0300"/>
<protein>
    <submittedName>
        <fullName evidence="1">Uncharacterized protein</fullName>
    </submittedName>
</protein>
<dbReference type="EMBL" id="CP000780">
    <property type="protein sequence ID" value="ABS54822.1"/>
    <property type="molecule type" value="Genomic_DNA"/>
</dbReference>
<evidence type="ECO:0000313" key="1">
    <source>
        <dbReference type="EMBL" id="ABS54822.1"/>
    </source>
</evidence>
<proteinExistence type="predicted"/>
<name>A7I511_METB6</name>